<proteinExistence type="predicted"/>
<name>A0AAN9G474_9CAEN</name>
<organism evidence="2 3">
    <name type="scientific">Littorina saxatilis</name>
    <dbReference type="NCBI Taxonomy" id="31220"/>
    <lineage>
        <taxon>Eukaryota</taxon>
        <taxon>Metazoa</taxon>
        <taxon>Spiralia</taxon>
        <taxon>Lophotrochozoa</taxon>
        <taxon>Mollusca</taxon>
        <taxon>Gastropoda</taxon>
        <taxon>Caenogastropoda</taxon>
        <taxon>Littorinimorpha</taxon>
        <taxon>Littorinoidea</taxon>
        <taxon>Littorinidae</taxon>
        <taxon>Littorina</taxon>
    </lineage>
</organism>
<comment type="caution">
    <text evidence="2">The sequence shown here is derived from an EMBL/GenBank/DDBJ whole genome shotgun (WGS) entry which is preliminary data.</text>
</comment>
<dbReference type="AlphaFoldDB" id="A0AAN9G474"/>
<keyword evidence="3" id="KW-1185">Reference proteome</keyword>
<protein>
    <submittedName>
        <fullName evidence="2">Uncharacterized protein</fullName>
    </submittedName>
</protein>
<reference evidence="2 3" key="1">
    <citation type="submission" date="2024-02" db="EMBL/GenBank/DDBJ databases">
        <title>Chromosome-scale genome assembly of the rough periwinkle Littorina saxatilis.</title>
        <authorList>
            <person name="De Jode A."/>
            <person name="Faria R."/>
            <person name="Formenti G."/>
            <person name="Sims Y."/>
            <person name="Smith T.P."/>
            <person name="Tracey A."/>
            <person name="Wood J.M.D."/>
            <person name="Zagrodzka Z.B."/>
            <person name="Johannesson K."/>
            <person name="Butlin R.K."/>
            <person name="Leder E.H."/>
        </authorList>
    </citation>
    <scope>NUCLEOTIDE SEQUENCE [LARGE SCALE GENOMIC DNA]</scope>
    <source>
        <strain evidence="2">Snail1</strain>
        <tissue evidence="2">Muscle</tissue>
    </source>
</reference>
<accession>A0AAN9G474</accession>
<evidence type="ECO:0000313" key="3">
    <source>
        <dbReference type="Proteomes" id="UP001374579"/>
    </source>
</evidence>
<evidence type="ECO:0000313" key="2">
    <source>
        <dbReference type="EMBL" id="KAK7093320.1"/>
    </source>
</evidence>
<keyword evidence="1" id="KW-0732">Signal</keyword>
<dbReference type="EMBL" id="JBAMIC010000019">
    <property type="protein sequence ID" value="KAK7093320.1"/>
    <property type="molecule type" value="Genomic_DNA"/>
</dbReference>
<sequence length="162" mass="17756">MAARLLFGASVAFVTFFMTEGGCREGCENGFTNFAGYNTPIYTSLIVDGTNTVKWTLLTSTGTTLHLGTCYGTFNCSTSDTRISELRQSWSESVLTFSKNAASVRGELICEETLTNGTVRTGTFHVNSAHGQDSMKIRLSKLHDFIKNRPNVHLRHAVGMCL</sequence>
<feature type="chain" id="PRO_5042918963" evidence="1">
    <location>
        <begin position="22"/>
        <end position="162"/>
    </location>
</feature>
<evidence type="ECO:0000256" key="1">
    <source>
        <dbReference type="SAM" id="SignalP"/>
    </source>
</evidence>
<dbReference type="Proteomes" id="UP001374579">
    <property type="component" value="Unassembled WGS sequence"/>
</dbReference>
<gene>
    <name evidence="2" type="ORF">V1264_007097</name>
</gene>
<feature type="signal peptide" evidence="1">
    <location>
        <begin position="1"/>
        <end position="21"/>
    </location>
</feature>